<proteinExistence type="predicted"/>
<organism evidence="2">
    <name type="scientific">mine drainage metagenome</name>
    <dbReference type="NCBI Taxonomy" id="410659"/>
    <lineage>
        <taxon>unclassified sequences</taxon>
        <taxon>metagenomes</taxon>
        <taxon>ecological metagenomes</taxon>
    </lineage>
</organism>
<reference evidence="2" key="2">
    <citation type="journal article" date="2014" name="ISME J.">
        <title>Microbial stratification in low pH oxic and suboxic macroscopic growths along an acid mine drainage.</title>
        <authorList>
            <person name="Mendez-Garcia C."/>
            <person name="Mesa V."/>
            <person name="Sprenger R.R."/>
            <person name="Richter M."/>
            <person name="Diez M.S."/>
            <person name="Solano J."/>
            <person name="Bargiela R."/>
            <person name="Golyshina O.V."/>
            <person name="Manteca A."/>
            <person name="Ramos J.L."/>
            <person name="Gallego J.R."/>
            <person name="Llorente I."/>
            <person name="Martins Dos Santos V.A."/>
            <person name="Jensen O.N."/>
            <person name="Pelaez A.I."/>
            <person name="Sanchez J."/>
            <person name="Ferrer M."/>
        </authorList>
    </citation>
    <scope>NUCLEOTIDE SEQUENCE</scope>
</reference>
<dbReference type="InterPro" id="IPR005814">
    <property type="entry name" value="Aminotrans_3"/>
</dbReference>
<gene>
    <name evidence="2" type="ORF">B1A_02949</name>
</gene>
<accession>T1D572</accession>
<comment type="cofactor">
    <cofactor evidence="1">
        <name>pyridoxal 5'-phosphate</name>
        <dbReference type="ChEBI" id="CHEBI:597326"/>
    </cofactor>
</comment>
<dbReference type="AlphaFoldDB" id="T1D572"/>
<dbReference type="PANTHER" id="PTHR43713">
    <property type="entry name" value="GLUTAMATE-1-SEMIALDEHYDE 2,1-AMINOMUTASE"/>
    <property type="match status" value="1"/>
</dbReference>
<dbReference type="InterPro" id="IPR015424">
    <property type="entry name" value="PyrdxlP-dep_Trfase"/>
</dbReference>
<dbReference type="GO" id="GO:0030170">
    <property type="term" value="F:pyridoxal phosphate binding"/>
    <property type="evidence" value="ECO:0007669"/>
    <property type="project" value="InterPro"/>
</dbReference>
<dbReference type="EMBL" id="AUZX01002171">
    <property type="protein sequence ID" value="EQD77460.1"/>
    <property type="molecule type" value="Genomic_DNA"/>
</dbReference>
<sequence length="80" mass="8502">MGDTLVVPYNQVPTLDERVAAVIVEPVAANMNLVAPSDGFLEGIRRECEAVGAVLIFDEVITGFRLGRGGASARFEVVPD</sequence>
<keyword evidence="2" id="KW-0808">Transferase</keyword>
<dbReference type="Pfam" id="PF00202">
    <property type="entry name" value="Aminotran_3"/>
    <property type="match status" value="1"/>
</dbReference>
<dbReference type="GO" id="GO:0042286">
    <property type="term" value="F:glutamate-1-semialdehyde 2,1-aminomutase activity"/>
    <property type="evidence" value="ECO:0007669"/>
    <property type="project" value="UniProtKB-EC"/>
</dbReference>
<reference evidence="2" key="1">
    <citation type="submission" date="2013-08" db="EMBL/GenBank/DDBJ databases">
        <authorList>
            <person name="Mendez C."/>
            <person name="Richter M."/>
            <person name="Ferrer M."/>
            <person name="Sanchez J."/>
        </authorList>
    </citation>
    <scope>NUCLEOTIDE SEQUENCE</scope>
</reference>
<protein>
    <submittedName>
        <fullName evidence="2">Aminotransferase class-III</fullName>
        <ecNumber evidence="2">5.4.3.8</ecNumber>
    </submittedName>
</protein>
<dbReference type="EC" id="5.4.3.8" evidence="2"/>
<dbReference type="SUPFAM" id="SSF53383">
    <property type="entry name" value="PLP-dependent transferases"/>
    <property type="match status" value="1"/>
</dbReference>
<keyword evidence="2" id="KW-0413">Isomerase</keyword>
<dbReference type="InterPro" id="IPR015421">
    <property type="entry name" value="PyrdxlP-dep_Trfase_major"/>
</dbReference>
<dbReference type="Gene3D" id="3.40.640.10">
    <property type="entry name" value="Type I PLP-dependent aspartate aminotransferase-like (Major domain)"/>
    <property type="match status" value="1"/>
</dbReference>
<feature type="non-terminal residue" evidence="2">
    <location>
        <position position="80"/>
    </location>
</feature>
<evidence type="ECO:0000313" key="2">
    <source>
        <dbReference type="EMBL" id="EQD77460.1"/>
    </source>
</evidence>
<name>T1D572_9ZZZZ</name>
<dbReference type="GO" id="GO:0008483">
    <property type="term" value="F:transaminase activity"/>
    <property type="evidence" value="ECO:0007669"/>
    <property type="project" value="UniProtKB-KW"/>
</dbReference>
<comment type="caution">
    <text evidence="2">The sequence shown here is derived from an EMBL/GenBank/DDBJ whole genome shotgun (WGS) entry which is preliminary data.</text>
</comment>
<evidence type="ECO:0000256" key="1">
    <source>
        <dbReference type="ARBA" id="ARBA00001933"/>
    </source>
</evidence>
<dbReference type="PANTHER" id="PTHR43713:SF3">
    <property type="entry name" value="GLUTAMATE-1-SEMIALDEHYDE 2,1-AMINOMUTASE 1, CHLOROPLASTIC-RELATED"/>
    <property type="match status" value="1"/>
</dbReference>
<keyword evidence="2" id="KW-0032">Aminotransferase</keyword>